<sequence>MKKKIAMLLTGVVVASMALAGCSGSKGLETDELNISVYKGVEIDEVAKPGEVTDEDVENYIQSNLQMKATKEEITDRPVESGDTATIDFTGKIDGVEFDGGSATDYPLVIGSGQFIEGFEESVIGHSIGDTYDWQGVFPADYTNPEYADKEVVFTITVKNISKEVVPELNDDFVKDVSKKSKNVDEYRKEAKEQLKKDNEKNYESSISQAVWQKVLDNTEVKKYPEEEVKKITDSLIDQYKTTAEYYEQDYETFIQEQMGYTVDVFEKQVDDAAKASIKQTMVTEAIADKEKIKLGEKEYEEQLKAMASDYGYEDVDALKESAEEEDLKEIALNNMVKEWLKEHCVQKSAE</sequence>
<comment type="subcellular location">
    <subcellularLocation>
        <location evidence="2">Cytoplasm</location>
    </subcellularLocation>
</comment>
<dbReference type="Gene3D" id="1.10.3120.10">
    <property type="entry name" value="Trigger factor, C-terminal domain"/>
    <property type="match status" value="1"/>
</dbReference>
<keyword evidence="6" id="KW-0143">Chaperone</keyword>
<dbReference type="Gene3D" id="3.10.50.40">
    <property type="match status" value="1"/>
</dbReference>
<accession>A0A7X3MLE1</accession>
<keyword evidence="5 10" id="KW-0697">Rotamase</keyword>
<dbReference type="InterPro" id="IPR037041">
    <property type="entry name" value="Trigger_fac_C_sf"/>
</dbReference>
<dbReference type="GO" id="GO:0006457">
    <property type="term" value="P:protein folding"/>
    <property type="evidence" value="ECO:0007669"/>
    <property type="project" value="InterPro"/>
</dbReference>
<evidence type="ECO:0000256" key="2">
    <source>
        <dbReference type="ARBA" id="ARBA00004496"/>
    </source>
</evidence>
<dbReference type="NCBIfam" id="TIGR00115">
    <property type="entry name" value="tig"/>
    <property type="match status" value="1"/>
</dbReference>
<dbReference type="RefSeq" id="WP_159755112.1">
    <property type="nucleotide sequence ID" value="NZ_WUQX01000001.1"/>
</dbReference>
<evidence type="ECO:0000259" key="12">
    <source>
        <dbReference type="PROSITE" id="PS50059"/>
    </source>
</evidence>
<evidence type="ECO:0000256" key="9">
    <source>
        <dbReference type="ARBA" id="ARBA00024849"/>
    </source>
</evidence>
<dbReference type="AlphaFoldDB" id="A0A7X3MLE1"/>
<dbReference type="PROSITE" id="PS50059">
    <property type="entry name" value="FKBP_PPIASE"/>
    <property type="match status" value="1"/>
</dbReference>
<comment type="catalytic activity">
    <reaction evidence="1 10">
        <text>[protein]-peptidylproline (omega=180) = [protein]-peptidylproline (omega=0)</text>
        <dbReference type="Rhea" id="RHEA:16237"/>
        <dbReference type="Rhea" id="RHEA-COMP:10747"/>
        <dbReference type="Rhea" id="RHEA-COMP:10748"/>
        <dbReference type="ChEBI" id="CHEBI:83833"/>
        <dbReference type="ChEBI" id="CHEBI:83834"/>
        <dbReference type="EC" id="5.2.1.8"/>
    </reaction>
</comment>
<protein>
    <recommendedName>
        <fullName evidence="10">peptidylprolyl isomerase</fullName>
        <ecNumber evidence="10">5.2.1.8</ecNumber>
    </recommendedName>
</protein>
<dbReference type="EC" id="5.2.1.8" evidence="10"/>
<dbReference type="EMBL" id="WUQX01000001">
    <property type="protein sequence ID" value="MXP78472.1"/>
    <property type="molecule type" value="Genomic_DNA"/>
</dbReference>
<comment type="similarity">
    <text evidence="3">Belongs to the FKBP-type PPIase family. Tig subfamily.</text>
</comment>
<dbReference type="Pfam" id="PF05698">
    <property type="entry name" value="Trigger_C"/>
    <property type="match status" value="1"/>
</dbReference>
<dbReference type="Pfam" id="PF00254">
    <property type="entry name" value="FKBP_C"/>
    <property type="match status" value="1"/>
</dbReference>
<evidence type="ECO:0000256" key="8">
    <source>
        <dbReference type="ARBA" id="ARBA00023306"/>
    </source>
</evidence>
<dbReference type="GO" id="GO:0005737">
    <property type="term" value="C:cytoplasm"/>
    <property type="evidence" value="ECO:0007669"/>
    <property type="project" value="UniProtKB-SubCell"/>
</dbReference>
<evidence type="ECO:0000256" key="3">
    <source>
        <dbReference type="ARBA" id="ARBA00005464"/>
    </source>
</evidence>
<dbReference type="Proteomes" id="UP000460412">
    <property type="component" value="Unassembled WGS sequence"/>
</dbReference>
<evidence type="ECO:0000313" key="13">
    <source>
        <dbReference type="EMBL" id="MXP78472.1"/>
    </source>
</evidence>
<dbReference type="InterPro" id="IPR027304">
    <property type="entry name" value="Trigger_fact/SurA_dom_sf"/>
</dbReference>
<dbReference type="InterPro" id="IPR001179">
    <property type="entry name" value="PPIase_FKBP_dom"/>
</dbReference>
<organism evidence="13 14">
    <name type="scientific">Sporofaciens musculi</name>
    <dbReference type="NCBI Taxonomy" id="2681861"/>
    <lineage>
        <taxon>Bacteria</taxon>
        <taxon>Bacillati</taxon>
        <taxon>Bacillota</taxon>
        <taxon>Clostridia</taxon>
        <taxon>Lachnospirales</taxon>
        <taxon>Lachnospiraceae</taxon>
        <taxon>Sporofaciens</taxon>
    </lineage>
</organism>
<dbReference type="InterPro" id="IPR008880">
    <property type="entry name" value="Trigger_fac_C"/>
</dbReference>
<gene>
    <name evidence="13" type="primary">tig</name>
    <name evidence="13" type="ORF">GN277_24975</name>
</gene>
<evidence type="ECO:0000256" key="4">
    <source>
        <dbReference type="ARBA" id="ARBA00022618"/>
    </source>
</evidence>
<dbReference type="SUPFAM" id="SSF54534">
    <property type="entry name" value="FKBP-like"/>
    <property type="match status" value="1"/>
</dbReference>
<keyword evidence="8" id="KW-0131">Cell cycle</keyword>
<evidence type="ECO:0000313" key="14">
    <source>
        <dbReference type="Proteomes" id="UP000460412"/>
    </source>
</evidence>
<evidence type="ECO:0000256" key="1">
    <source>
        <dbReference type="ARBA" id="ARBA00000971"/>
    </source>
</evidence>
<dbReference type="GO" id="GO:0051301">
    <property type="term" value="P:cell division"/>
    <property type="evidence" value="ECO:0007669"/>
    <property type="project" value="UniProtKB-KW"/>
</dbReference>
<evidence type="ECO:0000256" key="6">
    <source>
        <dbReference type="ARBA" id="ARBA00023186"/>
    </source>
</evidence>
<evidence type="ECO:0000256" key="7">
    <source>
        <dbReference type="ARBA" id="ARBA00023235"/>
    </source>
</evidence>
<dbReference type="FunFam" id="3.10.50.40:FF:000001">
    <property type="entry name" value="Trigger factor"/>
    <property type="match status" value="1"/>
</dbReference>
<keyword evidence="4" id="KW-0132">Cell division</keyword>
<dbReference type="SUPFAM" id="SSF109998">
    <property type="entry name" value="Triger factor/SurA peptide-binding domain-like"/>
    <property type="match status" value="1"/>
</dbReference>
<dbReference type="PROSITE" id="PS51257">
    <property type="entry name" value="PROKAR_LIPOPROTEIN"/>
    <property type="match status" value="1"/>
</dbReference>
<evidence type="ECO:0000256" key="10">
    <source>
        <dbReference type="PROSITE-ProRule" id="PRU00277"/>
    </source>
</evidence>
<keyword evidence="11" id="KW-0732">Signal</keyword>
<comment type="caution">
    <text evidence="13">The sequence shown here is derived from an EMBL/GenBank/DDBJ whole genome shotgun (WGS) entry which is preliminary data.</text>
</comment>
<dbReference type="GO" id="GO:0003755">
    <property type="term" value="F:peptidyl-prolyl cis-trans isomerase activity"/>
    <property type="evidence" value="ECO:0007669"/>
    <property type="project" value="UniProtKB-KW"/>
</dbReference>
<comment type="function">
    <text evidence="9">Involved in protein export. Acts as a chaperone by maintaining the newly synthesized protein in an open conformation. Functions as a peptidyl-prolyl cis-trans isomerase.</text>
</comment>
<proteinExistence type="inferred from homology"/>
<keyword evidence="14" id="KW-1185">Reference proteome</keyword>
<evidence type="ECO:0000256" key="11">
    <source>
        <dbReference type="SAM" id="SignalP"/>
    </source>
</evidence>
<name>A0A7X3MLE1_9FIRM</name>
<feature type="chain" id="PRO_5038380488" description="peptidylprolyl isomerase" evidence="11">
    <location>
        <begin position="21"/>
        <end position="351"/>
    </location>
</feature>
<dbReference type="InterPro" id="IPR046357">
    <property type="entry name" value="PPIase_dom_sf"/>
</dbReference>
<dbReference type="InterPro" id="IPR005215">
    <property type="entry name" value="Trig_fac"/>
</dbReference>
<keyword evidence="7 10" id="KW-0413">Isomerase</keyword>
<feature type="signal peptide" evidence="11">
    <location>
        <begin position="1"/>
        <end position="20"/>
    </location>
</feature>
<dbReference type="GO" id="GO:0015031">
    <property type="term" value="P:protein transport"/>
    <property type="evidence" value="ECO:0007669"/>
    <property type="project" value="InterPro"/>
</dbReference>
<evidence type="ECO:0000256" key="5">
    <source>
        <dbReference type="ARBA" id="ARBA00023110"/>
    </source>
</evidence>
<reference evidence="13 14" key="1">
    <citation type="submission" date="2019-12" db="EMBL/GenBank/DDBJ databases">
        <title>Sporaefaciens musculi gen. nov., sp. nov., a novel bacterium isolated from the caecum of an obese mouse.</title>
        <authorList>
            <person name="Rasmussen T.S."/>
            <person name="Streidl T."/>
            <person name="Hitch T.C.A."/>
            <person name="Wortmann E."/>
            <person name="Deptula P."/>
            <person name="Hansen M."/>
            <person name="Nielsen D.S."/>
            <person name="Clavel T."/>
            <person name="Vogensen F.K."/>
        </authorList>
    </citation>
    <scope>NUCLEOTIDE SEQUENCE [LARGE SCALE GENOMIC DNA]</scope>
    <source>
        <strain evidence="13 14">WCA-9-b2</strain>
    </source>
</reference>
<feature type="domain" description="PPIase FKBP-type" evidence="12">
    <location>
        <begin position="82"/>
        <end position="130"/>
    </location>
</feature>